<proteinExistence type="predicted"/>
<accession>X8E6Q9</accession>
<organism evidence="1">
    <name type="scientific">Mycobacterium xenopi 4042</name>
    <dbReference type="NCBI Taxonomy" id="1299334"/>
    <lineage>
        <taxon>Bacteria</taxon>
        <taxon>Bacillati</taxon>
        <taxon>Actinomycetota</taxon>
        <taxon>Actinomycetes</taxon>
        <taxon>Mycobacteriales</taxon>
        <taxon>Mycobacteriaceae</taxon>
        <taxon>Mycobacterium</taxon>
    </lineage>
</organism>
<evidence type="ECO:0000313" key="1">
    <source>
        <dbReference type="EMBL" id="EUA76259.1"/>
    </source>
</evidence>
<protein>
    <submittedName>
        <fullName evidence="1">Uncharacterized protein</fullName>
    </submittedName>
</protein>
<sequence>MNCPTSTPPCSGRAAPRCGPGGRLDGWREVAGTIVSVLQAAADAVEQCADDGEGWHKRLRPPVTLRSWRWRRLPNS</sequence>
<comment type="caution">
    <text evidence="1">The sequence shown here is derived from an EMBL/GenBank/DDBJ whole genome shotgun (WGS) entry which is preliminary data.</text>
</comment>
<gene>
    <name evidence="1" type="ORF">I553_7229</name>
</gene>
<dbReference type="EMBL" id="JAOB01000006">
    <property type="protein sequence ID" value="EUA76259.1"/>
    <property type="molecule type" value="Genomic_DNA"/>
</dbReference>
<dbReference type="AlphaFoldDB" id="X8E6Q9"/>
<reference evidence="1" key="1">
    <citation type="submission" date="2014-01" db="EMBL/GenBank/DDBJ databases">
        <authorList>
            <person name="Brown-Elliot B."/>
            <person name="Wallace R."/>
            <person name="Lenaerts A."/>
            <person name="Ordway D."/>
            <person name="DeGroote M.A."/>
            <person name="Parker T."/>
            <person name="Sizemore C."/>
            <person name="Tallon L.J."/>
            <person name="Sadzewicz L.K."/>
            <person name="Sengamalay N."/>
            <person name="Fraser C.M."/>
            <person name="Hine E."/>
            <person name="Shefchek K.A."/>
            <person name="Das S.P."/>
            <person name="Tettelin H."/>
        </authorList>
    </citation>
    <scope>NUCLEOTIDE SEQUENCE [LARGE SCALE GENOMIC DNA]</scope>
    <source>
        <strain evidence="1">4042</strain>
    </source>
</reference>
<name>X8E6Q9_MYCXE</name>